<name>A0A563W4S3_9CYAN</name>
<reference evidence="2 3" key="1">
    <citation type="submission" date="2019-01" db="EMBL/GenBank/DDBJ databases">
        <authorList>
            <person name="Brito A."/>
        </authorList>
    </citation>
    <scope>NUCLEOTIDE SEQUENCE [LARGE SCALE GENOMIC DNA]</scope>
    <source>
        <strain evidence="2">1</strain>
    </source>
</reference>
<dbReference type="Gene3D" id="2.90.10.10">
    <property type="entry name" value="Bulb-type lectin domain"/>
    <property type="match status" value="2"/>
</dbReference>
<evidence type="ECO:0000259" key="1">
    <source>
        <dbReference type="PROSITE" id="PS50927"/>
    </source>
</evidence>
<dbReference type="SUPFAM" id="SSF51110">
    <property type="entry name" value="alpha-D-mannose-specific plant lectins"/>
    <property type="match status" value="1"/>
</dbReference>
<dbReference type="OrthoDB" id="9794228at2"/>
<feature type="domain" description="Bulb-type lectin" evidence="1">
    <location>
        <begin position="2"/>
        <end position="113"/>
    </location>
</feature>
<accession>A0A563W4S3</accession>
<evidence type="ECO:0000313" key="3">
    <source>
        <dbReference type="Proteomes" id="UP000320055"/>
    </source>
</evidence>
<dbReference type="RefSeq" id="WP_144868160.1">
    <property type="nucleotide sequence ID" value="NZ_LR213845.1"/>
</dbReference>
<gene>
    <name evidence="2" type="ORF">H1P_870005</name>
</gene>
<dbReference type="SMART" id="SM00108">
    <property type="entry name" value="B_lectin"/>
    <property type="match status" value="1"/>
</dbReference>
<dbReference type="InterPro" id="IPR036426">
    <property type="entry name" value="Bulb-type_lectin_dom_sf"/>
</dbReference>
<dbReference type="EMBL" id="CAACVJ010000695">
    <property type="protein sequence ID" value="VEP18702.1"/>
    <property type="molecule type" value="Genomic_DNA"/>
</dbReference>
<organism evidence="2 3">
    <name type="scientific">Hyella patelloides LEGE 07179</name>
    <dbReference type="NCBI Taxonomy" id="945734"/>
    <lineage>
        <taxon>Bacteria</taxon>
        <taxon>Bacillati</taxon>
        <taxon>Cyanobacteriota</taxon>
        <taxon>Cyanophyceae</taxon>
        <taxon>Pleurocapsales</taxon>
        <taxon>Hyellaceae</taxon>
        <taxon>Hyella</taxon>
    </lineage>
</organism>
<dbReference type="PROSITE" id="PS50927">
    <property type="entry name" value="BULB_LECTIN"/>
    <property type="match status" value="1"/>
</dbReference>
<dbReference type="InterPro" id="IPR001480">
    <property type="entry name" value="Bulb-type_lectin_dom"/>
</dbReference>
<proteinExistence type="predicted"/>
<dbReference type="Proteomes" id="UP000320055">
    <property type="component" value="Unassembled WGS sequence"/>
</dbReference>
<sequence length="464" mass="51583">MTDTLASGSELLRDESLLSINDCFFLILQGDGNLVLYYKLNGGGVYPLWASDTVGIPSDRVKMREDGTFGIYNGDSEVKSFGAPGGSSRLVMQGDGNLVVYPDSGAPPTFASGTNQPAIPIPQDIRNALAGIIEGRMWDELSTRDFQAKSSQTHPIELCSPLGCTEIGSYTNEQEFTGKLQDPFDLDIYSMYVRVSMDLAGKKPLVGFDFGITTFINGEAKGKIRNVIATGSKAKCSLEIRSNIEAEIDVCNLNWVCQVKSLTAKISRLKISNDILDQFSGFLEKKLNENINTNDLIARINFALLKASSNQALPDWISQISQYKCIICSNFLLKTDIQKREETFEATFEANPQGNFVEEGFETYLLPLKAQINSVEIWIESNSKPEQCANREHRTIANVFEVDNEDSSQDIDLVIPDCQWITLEELEKFILRPGKKYGYNINSEGFDPNETITVKVKIDYSIIP</sequence>
<evidence type="ECO:0000313" key="2">
    <source>
        <dbReference type="EMBL" id="VEP18702.1"/>
    </source>
</evidence>
<protein>
    <recommendedName>
        <fullName evidence="1">Bulb-type lectin domain-containing protein</fullName>
    </recommendedName>
</protein>
<keyword evidence="3" id="KW-1185">Reference proteome</keyword>
<dbReference type="AlphaFoldDB" id="A0A563W4S3"/>